<dbReference type="GeneID" id="31774014"/>
<dbReference type="Proteomes" id="UP000196803">
    <property type="component" value="Unassembled WGS sequence"/>
</dbReference>
<accession>A0ABY1S5I8</accession>
<dbReference type="RefSeq" id="WP_015908964.1">
    <property type="nucleotide sequence ID" value="NZ_FUZJ01000001.1"/>
</dbReference>
<protein>
    <submittedName>
        <fullName evidence="1">Uncharacterized protein</fullName>
    </submittedName>
</protein>
<evidence type="ECO:0000313" key="2">
    <source>
        <dbReference type="Proteomes" id="UP000196803"/>
    </source>
</evidence>
<evidence type="ECO:0000313" key="1">
    <source>
        <dbReference type="EMBL" id="SMR91322.1"/>
    </source>
</evidence>
<comment type="caution">
    <text evidence="1">The sequence shown here is derived from an EMBL/GenBank/DDBJ whole genome shotgun (WGS) entry which is preliminary data.</text>
</comment>
<keyword evidence="2" id="KW-1185">Reference proteome</keyword>
<reference evidence="1 2" key="1">
    <citation type="submission" date="2017-05" db="EMBL/GenBank/DDBJ databases">
        <authorList>
            <person name="Varghese N."/>
            <person name="Submissions S."/>
        </authorList>
    </citation>
    <scope>NUCLEOTIDE SEQUENCE [LARGE SCALE GENOMIC DNA]</scope>
    <source>
        <strain evidence="1 2">MACB1020</strain>
    </source>
</reference>
<organism evidence="1 2">
    <name type="scientific">Caldicellulosiruptor bescii</name>
    <name type="common">Anaerocellum thermophilum</name>
    <dbReference type="NCBI Taxonomy" id="31899"/>
    <lineage>
        <taxon>Bacteria</taxon>
        <taxon>Bacillati</taxon>
        <taxon>Bacillota</taxon>
        <taxon>Bacillota incertae sedis</taxon>
        <taxon>Caldicellulosiruptorales</taxon>
        <taxon>Caldicellulosiruptoraceae</taxon>
        <taxon>Caldicellulosiruptor</taxon>
    </lineage>
</organism>
<gene>
    <name evidence="1" type="ORF">SAMN05216240_0379</name>
</gene>
<dbReference type="EMBL" id="FXXC01000001">
    <property type="protein sequence ID" value="SMR91322.1"/>
    <property type="molecule type" value="Genomic_DNA"/>
</dbReference>
<name>A0ABY1S5I8_CALBS</name>
<sequence length="148" mass="17228">MSDIKIIQEDIKHEVAIDIIAGLLGSLTNIKLKIVHLDLDKEIKEQKLQKIEKIRETLCKERDLIYRGDKDAIERALTTYALLYRLIDEEEVINAEVFYIKKGKTQMINENLYKLNSKDHDEILCEIRENTFKNKSPVDYPKIVIIGG</sequence>
<proteinExistence type="predicted"/>